<evidence type="ECO:0000259" key="9">
    <source>
        <dbReference type="Pfam" id="PF01694"/>
    </source>
</evidence>
<evidence type="ECO:0000256" key="6">
    <source>
        <dbReference type="ARBA" id="ARBA00022989"/>
    </source>
</evidence>
<feature type="transmembrane region" description="Helical" evidence="8">
    <location>
        <begin position="57"/>
        <end position="79"/>
    </location>
</feature>
<evidence type="ECO:0000256" key="8">
    <source>
        <dbReference type="SAM" id="Phobius"/>
    </source>
</evidence>
<keyword evidence="3 8" id="KW-0812">Transmembrane</keyword>
<proteinExistence type="predicted"/>
<dbReference type="EMBL" id="NTFS01000267">
    <property type="protein sequence ID" value="PAX52218.1"/>
    <property type="molecule type" value="Genomic_DNA"/>
</dbReference>
<keyword evidence="7 8" id="KW-0472">Membrane</keyword>
<evidence type="ECO:0000256" key="7">
    <source>
        <dbReference type="ARBA" id="ARBA00023136"/>
    </source>
</evidence>
<feature type="transmembrane region" description="Helical" evidence="8">
    <location>
        <begin position="7"/>
        <end position="26"/>
    </location>
</feature>
<dbReference type="GO" id="GO:0006508">
    <property type="term" value="P:proteolysis"/>
    <property type="evidence" value="ECO:0007669"/>
    <property type="project" value="UniProtKB-KW"/>
</dbReference>
<comment type="subcellular location">
    <subcellularLocation>
        <location evidence="1">Membrane</location>
        <topology evidence="1">Multi-pass membrane protein</topology>
    </subcellularLocation>
</comment>
<evidence type="ECO:0000256" key="4">
    <source>
        <dbReference type="ARBA" id="ARBA00022801"/>
    </source>
</evidence>
<comment type="caution">
    <text evidence="10">The sequence shown here is derived from an EMBL/GenBank/DDBJ whole genome shotgun (WGS) entry which is preliminary data.</text>
</comment>
<evidence type="ECO:0000256" key="5">
    <source>
        <dbReference type="ARBA" id="ARBA00022825"/>
    </source>
</evidence>
<dbReference type="InterPro" id="IPR022764">
    <property type="entry name" value="Peptidase_S54_rhomboid_dom"/>
</dbReference>
<dbReference type="GO" id="GO:0004252">
    <property type="term" value="F:serine-type endopeptidase activity"/>
    <property type="evidence" value="ECO:0007669"/>
    <property type="project" value="InterPro"/>
</dbReference>
<feature type="transmembrane region" description="Helical" evidence="8">
    <location>
        <begin position="144"/>
        <end position="165"/>
    </location>
</feature>
<gene>
    <name evidence="10" type="ORF">CK510_20555</name>
</gene>
<dbReference type="InterPro" id="IPR002610">
    <property type="entry name" value="Peptidase_S54_rhomboid-like"/>
</dbReference>
<dbReference type="Proteomes" id="UP000218238">
    <property type="component" value="Unassembled WGS sequence"/>
</dbReference>
<keyword evidence="11" id="KW-1185">Reference proteome</keyword>
<evidence type="ECO:0000256" key="3">
    <source>
        <dbReference type="ARBA" id="ARBA00022692"/>
    </source>
</evidence>
<feature type="domain" description="Peptidase S54 rhomboid" evidence="9">
    <location>
        <begin position="47"/>
        <end position="183"/>
    </location>
</feature>
<feature type="transmembrane region" description="Helical" evidence="8">
    <location>
        <begin position="110"/>
        <end position="132"/>
    </location>
</feature>
<evidence type="ECO:0000256" key="1">
    <source>
        <dbReference type="ARBA" id="ARBA00004141"/>
    </source>
</evidence>
<sequence length="196" mass="21496">MITLFIITINVVVYIFMVREGVSWIAPNPQDLLEWGANQKNIIIEQREYIRLLKASFIHVGIIHLFFNMYCLSSIGLLAERILGSFYYLFAYLVCAIAANYASASFNLPQIVSCGASGAIMGIAGTVLAATLSMGRKNKVASKVYQSLLSFLIINISIGFVIPIVDNVNHIGGAITGIFMGIVAIILGIVRRDIFE</sequence>
<dbReference type="OrthoDB" id="9813074at2"/>
<reference evidence="10 11" key="1">
    <citation type="submission" date="2017-08" db="EMBL/GenBank/DDBJ databases">
        <title>Draft genome sequence of filamentous cyanobacterium Calothrix elsteri CCALA 953.</title>
        <authorList>
            <person name="Gagunashvili A.N."/>
            <person name="Elster J."/>
            <person name="Andresson O.S."/>
        </authorList>
    </citation>
    <scope>NUCLEOTIDE SEQUENCE [LARGE SCALE GENOMIC DNA]</scope>
    <source>
        <strain evidence="10 11">CCALA 953</strain>
    </source>
</reference>
<keyword evidence="5" id="KW-0720">Serine protease</keyword>
<feature type="transmembrane region" description="Helical" evidence="8">
    <location>
        <begin position="171"/>
        <end position="190"/>
    </location>
</feature>
<accession>A0A2A2TF11</accession>
<evidence type="ECO:0000313" key="11">
    <source>
        <dbReference type="Proteomes" id="UP000218238"/>
    </source>
</evidence>
<protein>
    <recommendedName>
        <fullName evidence="9">Peptidase S54 rhomboid domain-containing protein</fullName>
    </recommendedName>
</protein>
<feature type="transmembrane region" description="Helical" evidence="8">
    <location>
        <begin position="86"/>
        <end position="104"/>
    </location>
</feature>
<dbReference type="Gene3D" id="1.20.1540.10">
    <property type="entry name" value="Rhomboid-like"/>
    <property type="match status" value="1"/>
</dbReference>
<organism evidence="10 11">
    <name type="scientific">Brunnivagina elsteri CCALA 953</name>
    <dbReference type="NCBI Taxonomy" id="987040"/>
    <lineage>
        <taxon>Bacteria</taxon>
        <taxon>Bacillati</taxon>
        <taxon>Cyanobacteriota</taxon>
        <taxon>Cyanophyceae</taxon>
        <taxon>Nostocales</taxon>
        <taxon>Calotrichaceae</taxon>
        <taxon>Brunnivagina</taxon>
    </lineage>
</organism>
<keyword evidence="4" id="KW-0378">Hydrolase</keyword>
<dbReference type="GO" id="GO:0016020">
    <property type="term" value="C:membrane"/>
    <property type="evidence" value="ECO:0007669"/>
    <property type="project" value="UniProtKB-SubCell"/>
</dbReference>
<keyword evidence="2" id="KW-0645">Protease</keyword>
<name>A0A2A2TF11_9CYAN</name>
<dbReference type="SUPFAM" id="SSF144091">
    <property type="entry name" value="Rhomboid-like"/>
    <property type="match status" value="1"/>
</dbReference>
<dbReference type="InterPro" id="IPR035952">
    <property type="entry name" value="Rhomboid-like_sf"/>
</dbReference>
<evidence type="ECO:0000313" key="10">
    <source>
        <dbReference type="EMBL" id="PAX52218.1"/>
    </source>
</evidence>
<keyword evidence="6 8" id="KW-1133">Transmembrane helix</keyword>
<dbReference type="PANTHER" id="PTHR22936">
    <property type="entry name" value="RHOMBOID-RELATED"/>
    <property type="match status" value="1"/>
</dbReference>
<dbReference type="Pfam" id="PF01694">
    <property type="entry name" value="Rhomboid"/>
    <property type="match status" value="1"/>
</dbReference>
<dbReference type="AlphaFoldDB" id="A0A2A2TF11"/>
<evidence type="ECO:0000256" key="2">
    <source>
        <dbReference type="ARBA" id="ARBA00022670"/>
    </source>
</evidence>
<dbReference type="RefSeq" id="WP_095723475.1">
    <property type="nucleotide sequence ID" value="NZ_NTFS01000267.1"/>
</dbReference>
<dbReference type="PANTHER" id="PTHR22936:SF69">
    <property type="entry name" value="RHOMBOID-LIKE PROTEIN"/>
    <property type="match status" value="1"/>
</dbReference>